<comment type="caution">
    <text evidence="2">The sequence shown here is derived from an EMBL/GenBank/DDBJ whole genome shotgun (WGS) entry which is preliminary data.</text>
</comment>
<feature type="domain" description="Glutamine amidotransferase" evidence="1">
    <location>
        <begin position="78"/>
        <end position="194"/>
    </location>
</feature>
<dbReference type="PANTHER" id="PTHR42695:SF5">
    <property type="entry name" value="GLUTAMINE AMIDOTRANSFERASE YLR126C-RELATED"/>
    <property type="match status" value="1"/>
</dbReference>
<evidence type="ECO:0000313" key="2">
    <source>
        <dbReference type="EMBL" id="MFC7433419.1"/>
    </source>
</evidence>
<reference evidence="3" key="1">
    <citation type="journal article" date="2019" name="Int. J. Syst. Evol. Microbiol.">
        <title>The Global Catalogue of Microorganisms (GCM) 10K type strain sequencing project: providing services to taxonomists for standard genome sequencing and annotation.</title>
        <authorList>
            <consortium name="The Broad Institute Genomics Platform"/>
            <consortium name="The Broad Institute Genome Sequencing Center for Infectious Disease"/>
            <person name="Wu L."/>
            <person name="Ma J."/>
        </authorList>
    </citation>
    <scope>NUCLEOTIDE SEQUENCE [LARGE SCALE GENOMIC DNA]</scope>
    <source>
        <strain evidence="3">CCUG 54518</strain>
    </source>
</reference>
<dbReference type="PANTHER" id="PTHR42695">
    <property type="entry name" value="GLUTAMINE AMIDOTRANSFERASE YLR126C-RELATED"/>
    <property type="match status" value="1"/>
</dbReference>
<dbReference type="Pfam" id="PF00117">
    <property type="entry name" value="GATase"/>
    <property type="match status" value="1"/>
</dbReference>
<sequence>MSAPTVPTPRTPAAEVLVLQHTIEDTPAYLGHWLDRAGVRWDVFCAEAGDPYPSSVAGYRALAVLGGEWGANDDRPSLRQAEALIREADALGIPVIGHCLGGQLMARAFGGRVERLPQPEIGWLPMQVSDLSQAREWLGDIRDVLVYQWHYDSFTGLPPGAQVLARSAACAHQAFAIGPHLAMQFHVEITPAKIDTWLAHPGTVYPAAVAAGLSTVESPEIMRQSTQQHQAGSQALADHIYQCWRSRWR</sequence>
<protein>
    <submittedName>
        <fullName evidence="2">Type 1 glutamine amidotransferase</fullName>
    </submittedName>
</protein>
<keyword evidence="3" id="KW-1185">Reference proteome</keyword>
<dbReference type="InterPro" id="IPR044992">
    <property type="entry name" value="ChyE-like"/>
</dbReference>
<dbReference type="PROSITE" id="PS51273">
    <property type="entry name" value="GATASE_TYPE_1"/>
    <property type="match status" value="1"/>
</dbReference>
<dbReference type="Proteomes" id="UP001596495">
    <property type="component" value="Unassembled WGS sequence"/>
</dbReference>
<gene>
    <name evidence="2" type="ORF">ACFQNJ_02720</name>
</gene>
<dbReference type="InterPro" id="IPR029062">
    <property type="entry name" value="Class_I_gatase-like"/>
</dbReference>
<dbReference type="RefSeq" id="WP_382253663.1">
    <property type="nucleotide sequence ID" value="NZ_JBHTBX010000002.1"/>
</dbReference>
<accession>A0ABW2R4M3</accession>
<evidence type="ECO:0000313" key="3">
    <source>
        <dbReference type="Proteomes" id="UP001596495"/>
    </source>
</evidence>
<dbReference type="CDD" id="cd01741">
    <property type="entry name" value="GATase1_1"/>
    <property type="match status" value="1"/>
</dbReference>
<organism evidence="2 3">
    <name type="scientific">Hydrogenophaga bisanensis</name>
    <dbReference type="NCBI Taxonomy" id="439611"/>
    <lineage>
        <taxon>Bacteria</taxon>
        <taxon>Pseudomonadati</taxon>
        <taxon>Pseudomonadota</taxon>
        <taxon>Betaproteobacteria</taxon>
        <taxon>Burkholderiales</taxon>
        <taxon>Comamonadaceae</taxon>
        <taxon>Hydrogenophaga</taxon>
    </lineage>
</organism>
<dbReference type="InterPro" id="IPR017926">
    <property type="entry name" value="GATASE"/>
</dbReference>
<name>A0ABW2R4M3_9BURK</name>
<evidence type="ECO:0000259" key="1">
    <source>
        <dbReference type="Pfam" id="PF00117"/>
    </source>
</evidence>
<dbReference type="SUPFAM" id="SSF52317">
    <property type="entry name" value="Class I glutamine amidotransferase-like"/>
    <property type="match status" value="1"/>
</dbReference>
<dbReference type="EMBL" id="JBHTBX010000002">
    <property type="protein sequence ID" value="MFC7433419.1"/>
    <property type="molecule type" value="Genomic_DNA"/>
</dbReference>
<keyword evidence="2" id="KW-0315">Glutamine amidotransferase</keyword>
<dbReference type="Gene3D" id="3.40.50.880">
    <property type="match status" value="1"/>
</dbReference>
<proteinExistence type="predicted"/>